<evidence type="ECO:0000313" key="3">
    <source>
        <dbReference type="Proteomes" id="UP000639772"/>
    </source>
</evidence>
<accession>A0A835PYL9</accession>
<dbReference type="EMBL" id="JADCNM010000012">
    <property type="protein sequence ID" value="KAG0459887.1"/>
    <property type="molecule type" value="Genomic_DNA"/>
</dbReference>
<feature type="signal peptide" evidence="1">
    <location>
        <begin position="1"/>
        <end position="24"/>
    </location>
</feature>
<proteinExistence type="predicted"/>
<name>A0A835PYL9_VANPL</name>
<reference evidence="2 3" key="1">
    <citation type="journal article" date="2020" name="Nat. Food">
        <title>A phased Vanilla planifolia genome enables genetic improvement of flavour and production.</title>
        <authorList>
            <person name="Hasing T."/>
            <person name="Tang H."/>
            <person name="Brym M."/>
            <person name="Khazi F."/>
            <person name="Huang T."/>
            <person name="Chambers A.H."/>
        </authorList>
    </citation>
    <scope>NUCLEOTIDE SEQUENCE [LARGE SCALE GENOMIC DNA]</scope>
    <source>
        <tissue evidence="2">Leaf</tissue>
    </source>
</reference>
<comment type="caution">
    <text evidence="2">The sequence shown here is derived from an EMBL/GenBank/DDBJ whole genome shotgun (WGS) entry which is preliminary data.</text>
</comment>
<evidence type="ECO:0000256" key="1">
    <source>
        <dbReference type="SAM" id="SignalP"/>
    </source>
</evidence>
<keyword evidence="1" id="KW-0732">Signal</keyword>
<feature type="chain" id="PRO_5032858193" evidence="1">
    <location>
        <begin position="25"/>
        <end position="58"/>
    </location>
</feature>
<dbReference type="Proteomes" id="UP000639772">
    <property type="component" value="Chromosome 12"/>
</dbReference>
<organism evidence="2 3">
    <name type="scientific">Vanilla planifolia</name>
    <name type="common">Vanilla</name>
    <dbReference type="NCBI Taxonomy" id="51239"/>
    <lineage>
        <taxon>Eukaryota</taxon>
        <taxon>Viridiplantae</taxon>
        <taxon>Streptophyta</taxon>
        <taxon>Embryophyta</taxon>
        <taxon>Tracheophyta</taxon>
        <taxon>Spermatophyta</taxon>
        <taxon>Magnoliopsida</taxon>
        <taxon>Liliopsida</taxon>
        <taxon>Asparagales</taxon>
        <taxon>Orchidaceae</taxon>
        <taxon>Vanilloideae</taxon>
        <taxon>Vanilleae</taxon>
        <taxon>Vanilla</taxon>
    </lineage>
</organism>
<sequence>MVAIGIFAYIKLLLRWRLVVVSHGWVVVFERSDYVGGITQGIKARLKVLVQAHCVDNM</sequence>
<gene>
    <name evidence="2" type="ORF">HPP92_023015</name>
</gene>
<evidence type="ECO:0000313" key="2">
    <source>
        <dbReference type="EMBL" id="KAG0459887.1"/>
    </source>
</evidence>
<protein>
    <submittedName>
        <fullName evidence="2">Uncharacterized protein</fullName>
    </submittedName>
</protein>
<dbReference type="AlphaFoldDB" id="A0A835PYL9"/>